<evidence type="ECO:0000256" key="3">
    <source>
        <dbReference type="ARBA" id="ARBA00022598"/>
    </source>
</evidence>
<evidence type="ECO:0000256" key="7">
    <source>
        <dbReference type="ARBA" id="ARBA00048816"/>
    </source>
</evidence>
<dbReference type="HAMAP" id="MF_01209">
    <property type="entry name" value="CPSase_S_chain"/>
    <property type="match status" value="1"/>
</dbReference>
<dbReference type="GO" id="GO:0006526">
    <property type="term" value="P:L-arginine biosynthetic process"/>
    <property type="evidence" value="ECO:0007669"/>
    <property type="project" value="UniProtKB-UniRule"/>
</dbReference>
<dbReference type="InterPro" id="IPR017926">
    <property type="entry name" value="GATASE"/>
</dbReference>
<dbReference type="GO" id="GO:0006207">
    <property type="term" value="P:'de novo' pyrimidine nucleobase biosynthetic process"/>
    <property type="evidence" value="ECO:0007669"/>
    <property type="project" value="InterPro"/>
</dbReference>
<feature type="active site" description="Nucleophile" evidence="8">
    <location>
        <position position="256"/>
    </location>
</feature>
<dbReference type="Gene3D" id="3.40.50.880">
    <property type="match status" value="1"/>
</dbReference>
<comment type="similarity">
    <text evidence="2 8">Belongs to the CarA family.</text>
</comment>
<evidence type="ECO:0000256" key="5">
    <source>
        <dbReference type="ARBA" id="ARBA00022840"/>
    </source>
</evidence>
<accession>C1A907</accession>
<dbReference type="PRINTS" id="PR00099">
    <property type="entry name" value="CPSGATASE"/>
</dbReference>
<evidence type="ECO:0000313" key="11">
    <source>
        <dbReference type="Proteomes" id="UP000002209"/>
    </source>
</evidence>
<dbReference type="GO" id="GO:0044205">
    <property type="term" value="P:'de novo' UMP biosynthetic process"/>
    <property type="evidence" value="ECO:0007669"/>
    <property type="project" value="UniProtKB-UniRule"/>
</dbReference>
<evidence type="ECO:0000259" key="9">
    <source>
        <dbReference type="SMART" id="SM01097"/>
    </source>
</evidence>
<dbReference type="PROSITE" id="PS51273">
    <property type="entry name" value="GATASE_TYPE_1"/>
    <property type="match status" value="1"/>
</dbReference>
<dbReference type="UniPathway" id="UPA00068">
    <property type="reaction ID" value="UER00171"/>
</dbReference>
<evidence type="ECO:0000256" key="2">
    <source>
        <dbReference type="ARBA" id="ARBA00007800"/>
    </source>
</evidence>
<dbReference type="PRINTS" id="PR00097">
    <property type="entry name" value="ANTSNTHASEII"/>
</dbReference>
<evidence type="ECO:0000256" key="1">
    <source>
        <dbReference type="ARBA" id="ARBA00005077"/>
    </source>
</evidence>
<evidence type="ECO:0000256" key="8">
    <source>
        <dbReference type="HAMAP-Rule" id="MF_01209"/>
    </source>
</evidence>
<dbReference type="Proteomes" id="UP000002209">
    <property type="component" value="Chromosome"/>
</dbReference>
<comment type="catalytic activity">
    <reaction evidence="8">
        <text>L-glutamine + H2O = L-glutamate + NH4(+)</text>
        <dbReference type="Rhea" id="RHEA:15889"/>
        <dbReference type="ChEBI" id="CHEBI:15377"/>
        <dbReference type="ChEBI" id="CHEBI:28938"/>
        <dbReference type="ChEBI" id="CHEBI:29985"/>
        <dbReference type="ChEBI" id="CHEBI:58359"/>
    </reaction>
</comment>
<feature type="active site" evidence="8">
    <location>
        <position position="346"/>
    </location>
</feature>
<evidence type="ECO:0000256" key="6">
    <source>
        <dbReference type="ARBA" id="ARBA00022962"/>
    </source>
</evidence>
<evidence type="ECO:0000256" key="4">
    <source>
        <dbReference type="ARBA" id="ARBA00022741"/>
    </source>
</evidence>
<dbReference type="Pfam" id="PF00988">
    <property type="entry name" value="CPSase_sm_chain"/>
    <property type="match status" value="1"/>
</dbReference>
<gene>
    <name evidence="8 10" type="primary">carA</name>
    <name evidence="10" type="ordered locus">GAU_1675</name>
</gene>
<feature type="binding site" evidence="8">
    <location>
        <position position="50"/>
    </location>
    <ligand>
        <name>L-glutamine</name>
        <dbReference type="ChEBI" id="CHEBI:58359"/>
    </ligand>
</feature>
<dbReference type="KEGG" id="gau:GAU_1675"/>
<dbReference type="UniPathway" id="UPA00070">
    <property type="reaction ID" value="UER00115"/>
</dbReference>
<dbReference type="InterPro" id="IPR002474">
    <property type="entry name" value="CarbamoylP_synth_ssu_N"/>
</dbReference>
<feature type="binding site" evidence="8">
    <location>
        <position position="298"/>
    </location>
    <ligand>
        <name>L-glutamine</name>
        <dbReference type="ChEBI" id="CHEBI:58359"/>
    </ligand>
</feature>
<comment type="catalytic activity">
    <reaction evidence="7 8">
        <text>hydrogencarbonate + L-glutamine + 2 ATP + H2O = carbamoyl phosphate + L-glutamate + 2 ADP + phosphate + 2 H(+)</text>
        <dbReference type="Rhea" id="RHEA:18633"/>
        <dbReference type="ChEBI" id="CHEBI:15377"/>
        <dbReference type="ChEBI" id="CHEBI:15378"/>
        <dbReference type="ChEBI" id="CHEBI:17544"/>
        <dbReference type="ChEBI" id="CHEBI:29985"/>
        <dbReference type="ChEBI" id="CHEBI:30616"/>
        <dbReference type="ChEBI" id="CHEBI:43474"/>
        <dbReference type="ChEBI" id="CHEBI:58228"/>
        <dbReference type="ChEBI" id="CHEBI:58359"/>
        <dbReference type="ChEBI" id="CHEBI:456216"/>
        <dbReference type="EC" id="6.3.5.5"/>
    </reaction>
</comment>
<dbReference type="InterPro" id="IPR029062">
    <property type="entry name" value="Class_I_gatase-like"/>
</dbReference>
<dbReference type="PANTHER" id="PTHR43418">
    <property type="entry name" value="MULTIFUNCTIONAL TRYPTOPHAN BIOSYNTHESIS PROTEIN-RELATED"/>
    <property type="match status" value="1"/>
</dbReference>
<dbReference type="InterPro" id="IPR036480">
    <property type="entry name" value="CarbP_synth_ssu_N_sf"/>
</dbReference>
<dbReference type="InterPro" id="IPR035686">
    <property type="entry name" value="CPSase_GATase1"/>
</dbReference>
<dbReference type="AlphaFoldDB" id="C1A907"/>
<evidence type="ECO:0000313" key="10">
    <source>
        <dbReference type="EMBL" id="BAH38717.1"/>
    </source>
</evidence>
<organism evidence="10 11">
    <name type="scientific">Gemmatimonas aurantiaca (strain DSM 14586 / JCM 11422 / NBRC 100505 / T-27)</name>
    <dbReference type="NCBI Taxonomy" id="379066"/>
    <lineage>
        <taxon>Bacteria</taxon>
        <taxon>Pseudomonadati</taxon>
        <taxon>Gemmatimonadota</taxon>
        <taxon>Gemmatimonadia</taxon>
        <taxon>Gemmatimonadales</taxon>
        <taxon>Gemmatimonadaceae</taxon>
        <taxon>Gemmatimonas</taxon>
    </lineage>
</organism>
<dbReference type="SUPFAM" id="SSF52021">
    <property type="entry name" value="Carbamoyl phosphate synthetase, small subunit N-terminal domain"/>
    <property type="match status" value="1"/>
</dbReference>
<dbReference type="NCBIfam" id="NF009475">
    <property type="entry name" value="PRK12838.1"/>
    <property type="match status" value="1"/>
</dbReference>
<sequence length="377" mass="40164">MNELPAKGFLLLEDGTLFLGRLVGPTIPTVAEVVFTTVMTGYQEVFTDPSFRGQIVVMTSPQIGNYGINTEDPESARPQVAGVICRELSPTYSSWRATGGLQEWLGAADVPVLTEVDTRRLTKHLRSVGVMRGVIGAGDTPTAEALAALDACPSMEGLDLATVVSTQEQYAWGNAQAPFHVVAYDYGIKRNILRLFDAHGCRVTVVPSETPADQVLAMNPDGVFLSNGPGDPAAVTYAPGHIRTIANADVPIFGICLGHQLLGLTFGGRTVKMPYGHRGGNQPVKDLATGQVLITAQNHGFAVAGTPEGVEGAPDLAVTHINLNDGTVEGLRHRSLPIFAVQYHPEAAPGPHDAVPLFDQFLSALRRRRGDEGQTLD</sequence>
<dbReference type="PANTHER" id="PTHR43418:SF7">
    <property type="entry name" value="CARBAMOYL-PHOSPHATE SYNTHASE SMALL CHAIN"/>
    <property type="match status" value="1"/>
</dbReference>
<dbReference type="SMART" id="SM01097">
    <property type="entry name" value="CPSase_sm_chain"/>
    <property type="match status" value="1"/>
</dbReference>
<keyword evidence="11" id="KW-1185">Reference proteome</keyword>
<comment type="subunit">
    <text evidence="8">Composed of two chains; the small (or glutamine) chain promotes the hydrolysis of glutamine to ammonia, which is used by the large (or ammonia) chain to synthesize carbamoyl phosphate. Tetramer of heterodimers (alpha,beta)4.</text>
</comment>
<dbReference type="eggNOG" id="COG0505">
    <property type="taxonomic scope" value="Bacteria"/>
</dbReference>
<dbReference type="InterPro" id="IPR006274">
    <property type="entry name" value="CarbamoylP_synth_ssu"/>
</dbReference>
<dbReference type="GO" id="GO:0004088">
    <property type="term" value="F:carbamoyl-phosphate synthase (glutamine-hydrolyzing) activity"/>
    <property type="evidence" value="ECO:0007669"/>
    <property type="project" value="UniProtKB-UniRule"/>
</dbReference>
<feature type="binding site" evidence="8">
    <location>
        <position position="228"/>
    </location>
    <ligand>
        <name>L-glutamine</name>
        <dbReference type="ChEBI" id="CHEBI:58359"/>
    </ligand>
</feature>
<keyword evidence="4 8" id="KW-0547">Nucleotide-binding</keyword>
<feature type="active site" evidence="8">
    <location>
        <position position="344"/>
    </location>
</feature>
<comment type="function">
    <text evidence="8">Small subunit of the glutamine-dependent carbamoyl phosphate synthetase (CPSase). CPSase catalyzes the formation of carbamoyl phosphate from the ammonia moiety of glutamine, carbonate, and phosphate donated by ATP, constituting the first step of 2 biosynthetic pathways, one leading to arginine and/or urea and the other to pyrimidine nucleotides. The small subunit (glutamine amidotransferase) binds and cleaves glutamine to supply the large subunit with the substrate ammonia.</text>
</comment>
<keyword evidence="8" id="KW-0055">Arginine biosynthesis</keyword>
<dbReference type="GO" id="GO:0004359">
    <property type="term" value="F:glutaminase activity"/>
    <property type="evidence" value="ECO:0007669"/>
    <property type="project" value="RHEA"/>
</dbReference>
<keyword evidence="8" id="KW-0028">Amino-acid biosynthesis</keyword>
<keyword evidence="6 8" id="KW-0315">Glutamine amidotransferase</keyword>
<reference evidence="11" key="1">
    <citation type="submission" date="2006-03" db="EMBL/GenBank/DDBJ databases">
        <title>Complete genome sequence of Gemmatimonas aurantiaca T-27 that represents a novel phylum Gemmatimonadetes.</title>
        <authorList>
            <person name="Takasaki K."/>
            <person name="Ichikawa N."/>
            <person name="Miura H."/>
            <person name="Matsushita S."/>
            <person name="Watanabe Y."/>
            <person name="Oguchi A."/>
            <person name="Ankai A."/>
            <person name="Yashiro I."/>
            <person name="Takahashi M."/>
            <person name="Terui Y."/>
            <person name="Fukui S."/>
            <person name="Yokoyama H."/>
            <person name="Tanikawa S."/>
            <person name="Hanada S."/>
            <person name="Kamagata Y."/>
            <person name="Fujita N."/>
        </authorList>
    </citation>
    <scope>NUCLEOTIDE SEQUENCE [LARGE SCALE GENOMIC DNA]</scope>
    <source>
        <strain evidence="11">T-27 / DSM 14586 / JCM 11422 / NBRC 100505</strain>
    </source>
</reference>
<feature type="binding site" evidence="8">
    <location>
        <position position="301"/>
    </location>
    <ligand>
        <name>L-glutamine</name>
        <dbReference type="ChEBI" id="CHEBI:58359"/>
    </ligand>
</feature>
<dbReference type="RefSeq" id="WP_012683164.1">
    <property type="nucleotide sequence ID" value="NC_012489.1"/>
</dbReference>
<dbReference type="CDD" id="cd01744">
    <property type="entry name" value="GATase1_CPSase"/>
    <property type="match status" value="1"/>
</dbReference>
<comment type="pathway">
    <text evidence="8">Pyrimidine metabolism; UMP biosynthesis via de novo pathway; (S)-dihydroorotate from bicarbonate: step 1/3.</text>
</comment>
<dbReference type="EC" id="6.3.5.5" evidence="8"/>
<feature type="binding site" evidence="8">
    <location>
        <position position="230"/>
    </location>
    <ligand>
        <name>L-glutamine</name>
        <dbReference type="ChEBI" id="CHEBI:58359"/>
    </ligand>
</feature>
<dbReference type="GO" id="GO:0006541">
    <property type="term" value="P:glutamine metabolic process"/>
    <property type="evidence" value="ECO:0007669"/>
    <property type="project" value="InterPro"/>
</dbReference>
<protein>
    <recommendedName>
        <fullName evidence="8">Carbamoyl phosphate synthase small chain</fullName>
        <ecNumber evidence="8">6.3.5.5</ecNumber>
    </recommendedName>
    <alternativeName>
        <fullName evidence="8">Carbamoyl phosphate synthetase glutamine chain</fullName>
    </alternativeName>
</protein>
<dbReference type="InterPro" id="IPR050472">
    <property type="entry name" value="Anth_synth/Amidotransfase"/>
</dbReference>
<dbReference type="HOGENOM" id="CLU_035901_2_1_0"/>
<dbReference type="SUPFAM" id="SSF52317">
    <property type="entry name" value="Class I glutamine amidotransferase-like"/>
    <property type="match status" value="1"/>
</dbReference>
<keyword evidence="5 8" id="KW-0067">ATP-binding</keyword>
<dbReference type="GO" id="GO:0005524">
    <property type="term" value="F:ATP binding"/>
    <property type="evidence" value="ECO:0007669"/>
    <property type="project" value="UniProtKB-UniRule"/>
</dbReference>
<dbReference type="STRING" id="379066.GAU_1675"/>
<comment type="pathway">
    <text evidence="1 8">Amino-acid biosynthesis; L-arginine biosynthesis; carbamoyl phosphate from bicarbonate: step 1/1.</text>
</comment>
<dbReference type="NCBIfam" id="TIGR01368">
    <property type="entry name" value="CPSaseIIsmall"/>
    <property type="match status" value="1"/>
</dbReference>
<feature type="binding site" evidence="8">
    <location>
        <position position="300"/>
    </location>
    <ligand>
        <name>L-glutamine</name>
        <dbReference type="ChEBI" id="CHEBI:58359"/>
    </ligand>
</feature>
<feature type="binding site" evidence="8">
    <location>
        <position position="260"/>
    </location>
    <ligand>
        <name>L-glutamine</name>
        <dbReference type="ChEBI" id="CHEBI:58359"/>
    </ligand>
</feature>
<feature type="binding site" evidence="8">
    <location>
        <position position="257"/>
    </location>
    <ligand>
        <name>L-glutamine</name>
        <dbReference type="ChEBI" id="CHEBI:58359"/>
    </ligand>
</feature>
<dbReference type="Gene3D" id="3.50.30.20">
    <property type="entry name" value="Carbamoyl-phosphate synthase small subunit, N-terminal domain"/>
    <property type="match status" value="1"/>
</dbReference>
<dbReference type="OrthoDB" id="9804328at2"/>
<name>C1A907_GEMAT</name>
<proteinExistence type="inferred from homology"/>
<keyword evidence="8" id="KW-0665">Pyrimidine biosynthesis</keyword>
<feature type="region of interest" description="CPSase" evidence="8">
    <location>
        <begin position="1"/>
        <end position="179"/>
    </location>
</feature>
<keyword evidence="3 8" id="KW-0436">Ligase</keyword>
<dbReference type="EMBL" id="AP009153">
    <property type="protein sequence ID" value="BAH38717.1"/>
    <property type="molecule type" value="Genomic_DNA"/>
</dbReference>
<dbReference type="Pfam" id="PF00117">
    <property type="entry name" value="GATase"/>
    <property type="match status" value="1"/>
</dbReference>
<feature type="domain" description="Carbamoyl-phosphate synthase small subunit N-terminal" evidence="9">
    <location>
        <begin position="6"/>
        <end position="136"/>
    </location>
</feature>
<dbReference type="PRINTS" id="PR00096">
    <property type="entry name" value="GATASE"/>
</dbReference>